<gene>
    <name evidence="1" type="ORF">PHMEG_00029029</name>
</gene>
<name>A0A225V486_9STRA</name>
<sequence>FRPSAALPPASTSCQSYENILDGIHGLTRMGEAMWHDHMLLLTERLRSFMSKNKSADPEGLPACVSLVLLYVNKWLGEALGHLQVDNPTWWDGFSSAVEAIDYKSPVWTMPLVATLSQAGHRSGTTDCDHQRKRDVYGRREKSVPDDIRALVPTNHRGEEPCLRFLGGVMCSGGNKCGHPKRFHGWP</sequence>
<dbReference type="EMBL" id="NBNE01008075">
    <property type="protein sequence ID" value="OWY99893.1"/>
    <property type="molecule type" value="Genomic_DNA"/>
</dbReference>
<dbReference type="STRING" id="4795.A0A225V486"/>
<feature type="non-terminal residue" evidence="1">
    <location>
        <position position="1"/>
    </location>
</feature>
<dbReference type="Proteomes" id="UP000198211">
    <property type="component" value="Unassembled WGS sequence"/>
</dbReference>
<accession>A0A225V486</accession>
<evidence type="ECO:0000313" key="1">
    <source>
        <dbReference type="EMBL" id="OWY99893.1"/>
    </source>
</evidence>
<reference evidence="2" key="1">
    <citation type="submission" date="2017-03" db="EMBL/GenBank/DDBJ databases">
        <title>Phytopthora megakarya and P. palmivora, two closely related causual agents of cacao black pod achieved similar genome size and gene model numbers by different mechanisms.</title>
        <authorList>
            <person name="Ali S."/>
            <person name="Shao J."/>
            <person name="Larry D.J."/>
            <person name="Kronmiller B."/>
            <person name="Shen D."/>
            <person name="Strem M.D."/>
            <person name="Melnick R.L."/>
            <person name="Guiltinan M.J."/>
            <person name="Tyler B.M."/>
            <person name="Meinhardt L.W."/>
            <person name="Bailey B.A."/>
        </authorList>
    </citation>
    <scope>NUCLEOTIDE SEQUENCE [LARGE SCALE GENOMIC DNA]</scope>
    <source>
        <strain evidence="2">zdho120</strain>
    </source>
</reference>
<protein>
    <submittedName>
        <fullName evidence="1">Uncharacterized protein</fullName>
    </submittedName>
</protein>
<organism evidence="1 2">
    <name type="scientific">Phytophthora megakarya</name>
    <dbReference type="NCBI Taxonomy" id="4795"/>
    <lineage>
        <taxon>Eukaryota</taxon>
        <taxon>Sar</taxon>
        <taxon>Stramenopiles</taxon>
        <taxon>Oomycota</taxon>
        <taxon>Peronosporomycetes</taxon>
        <taxon>Peronosporales</taxon>
        <taxon>Peronosporaceae</taxon>
        <taxon>Phytophthora</taxon>
    </lineage>
</organism>
<proteinExistence type="predicted"/>
<comment type="caution">
    <text evidence="1">The sequence shown here is derived from an EMBL/GenBank/DDBJ whole genome shotgun (WGS) entry which is preliminary data.</text>
</comment>
<keyword evidence="2" id="KW-1185">Reference proteome</keyword>
<evidence type="ECO:0000313" key="2">
    <source>
        <dbReference type="Proteomes" id="UP000198211"/>
    </source>
</evidence>
<dbReference type="AlphaFoldDB" id="A0A225V486"/>
<dbReference type="OrthoDB" id="119730at2759"/>